<dbReference type="VEuPathDB" id="FungiDB:FOC4_g10001008"/>
<dbReference type="VEuPathDB" id="FungiDB:FOZG_08211"/>
<feature type="compositionally biased region" description="Basic residues" evidence="1">
    <location>
        <begin position="1"/>
        <end position="10"/>
    </location>
</feature>
<comment type="caution">
    <text evidence="2">The sequence shown here is derived from an EMBL/GenBank/DDBJ whole genome shotgun (WGS) entry which is preliminary data.</text>
</comment>
<dbReference type="VEuPathDB" id="FungiDB:FOXG_15673"/>
<dbReference type="EMBL" id="MRCY01000366">
    <property type="protein sequence ID" value="RKK88730.1"/>
    <property type="molecule type" value="Genomic_DNA"/>
</dbReference>
<dbReference type="VEuPathDB" id="FungiDB:FOMG_15493"/>
<evidence type="ECO:0000313" key="2">
    <source>
        <dbReference type="EMBL" id="RKK88730.1"/>
    </source>
</evidence>
<feature type="region of interest" description="Disordered" evidence="1">
    <location>
        <begin position="1"/>
        <end position="21"/>
    </location>
</feature>
<organism evidence="2 3">
    <name type="scientific">Fusarium oxysporum</name>
    <name type="common">Fusarium vascular wilt</name>
    <dbReference type="NCBI Taxonomy" id="5507"/>
    <lineage>
        <taxon>Eukaryota</taxon>
        <taxon>Fungi</taxon>
        <taxon>Dikarya</taxon>
        <taxon>Ascomycota</taxon>
        <taxon>Pezizomycotina</taxon>
        <taxon>Sordariomycetes</taxon>
        <taxon>Hypocreomycetidae</taxon>
        <taxon>Hypocreales</taxon>
        <taxon>Nectriaceae</taxon>
        <taxon>Fusarium</taxon>
        <taxon>Fusarium oxysporum species complex</taxon>
    </lineage>
</organism>
<reference evidence="2 3" key="1">
    <citation type="journal article" date="2018" name="Sci. Rep.">
        <title>Characterisation of pathogen-specific regions and novel effector candidates in Fusarium oxysporum f. sp. cepae.</title>
        <authorList>
            <person name="Armitage A.D."/>
            <person name="Taylor A."/>
            <person name="Sobczyk M.K."/>
            <person name="Baxter L."/>
            <person name="Greenfield B.P."/>
            <person name="Bates H.J."/>
            <person name="Wilson F."/>
            <person name="Jackson A.C."/>
            <person name="Ott S."/>
            <person name="Harrison R.J."/>
            <person name="Clarkson J.P."/>
        </authorList>
    </citation>
    <scope>NUCLEOTIDE SEQUENCE [LARGE SCALE GENOMIC DNA]</scope>
    <source>
        <strain evidence="2 3">Fo_A28</strain>
    </source>
</reference>
<dbReference type="AlphaFoldDB" id="A0A420P876"/>
<evidence type="ECO:0000256" key="1">
    <source>
        <dbReference type="SAM" id="MobiDB-lite"/>
    </source>
</evidence>
<dbReference type="Proteomes" id="UP000285860">
    <property type="component" value="Unassembled WGS sequence"/>
</dbReference>
<sequence length="335" mass="38482">MPSHSRQNKRQKGESDTPVRPPMQDIVYWMWESVKQTSLIVSEIQNEVRAINRASMCKSLKTILKRLSKLESDVNRFDLPHQEMVDNFDHFRQQLASIQQEVMGPKSQPGQNPGFNGTLRSCLGDLGTQMGGVTDRMGNVEETLLKLEDQLFGRFDENVNTEAGYVMVKIHNELDFRQKLKPYTLIELTQLIGCQTDELGRRQARRKKRRAERERCVPRLDKLIIDQANFDGSWRRTQALMSYERQGRNGGSADIICGCDPSPRTIWRTCLHYCLDMNPARSLIPTDNPDDPSRRSGHGNKNKSSQAPEQEHPAAVEYSRVFFFVHRSIPESFGM</sequence>
<feature type="region of interest" description="Disordered" evidence="1">
    <location>
        <begin position="282"/>
        <end position="313"/>
    </location>
</feature>
<evidence type="ECO:0000313" key="3">
    <source>
        <dbReference type="Proteomes" id="UP000285860"/>
    </source>
</evidence>
<protein>
    <submittedName>
        <fullName evidence="2">Uncharacterized protein</fullName>
    </submittedName>
</protein>
<dbReference type="VEuPathDB" id="FungiDB:FOIG_12586"/>
<dbReference type="VEuPathDB" id="FungiDB:HZS61_015824"/>
<dbReference type="VEuPathDB" id="FungiDB:HZS61_015822"/>
<gene>
    <name evidence="2" type="ORF">BFJ68_g16880</name>
</gene>
<proteinExistence type="predicted"/>
<accession>A0A420P876</accession>
<name>A0A420P876_FUSOX</name>